<keyword evidence="2" id="KW-1185">Reference proteome</keyword>
<comment type="caution">
    <text evidence="1">The sequence shown here is derived from an EMBL/GenBank/DDBJ whole genome shotgun (WGS) entry which is preliminary data.</text>
</comment>
<reference evidence="1 2" key="1">
    <citation type="journal article" date="2018" name="Mol. Plant">
        <title>The genome of Artemisia annua provides insight into the evolution of Asteraceae family and artemisinin biosynthesis.</title>
        <authorList>
            <person name="Shen Q."/>
            <person name="Zhang L."/>
            <person name="Liao Z."/>
            <person name="Wang S."/>
            <person name="Yan T."/>
            <person name="Shi P."/>
            <person name="Liu M."/>
            <person name="Fu X."/>
            <person name="Pan Q."/>
            <person name="Wang Y."/>
            <person name="Lv Z."/>
            <person name="Lu X."/>
            <person name="Zhang F."/>
            <person name="Jiang W."/>
            <person name="Ma Y."/>
            <person name="Chen M."/>
            <person name="Hao X."/>
            <person name="Li L."/>
            <person name="Tang Y."/>
            <person name="Lv G."/>
            <person name="Zhou Y."/>
            <person name="Sun X."/>
            <person name="Brodelius P.E."/>
            <person name="Rose J.K.C."/>
            <person name="Tang K."/>
        </authorList>
    </citation>
    <scope>NUCLEOTIDE SEQUENCE [LARGE SCALE GENOMIC DNA]</scope>
    <source>
        <strain evidence="2">cv. Huhao1</strain>
        <tissue evidence="1">Leaf</tissue>
    </source>
</reference>
<keyword evidence="1" id="KW-0695">RNA-directed DNA polymerase</keyword>
<keyword evidence="1" id="KW-0808">Transferase</keyword>
<dbReference type="EMBL" id="PKPP01002916">
    <property type="protein sequence ID" value="PWA72353.1"/>
    <property type="molecule type" value="Genomic_DNA"/>
</dbReference>
<dbReference type="GO" id="GO:0003964">
    <property type="term" value="F:RNA-directed DNA polymerase activity"/>
    <property type="evidence" value="ECO:0007669"/>
    <property type="project" value="UniProtKB-KW"/>
</dbReference>
<evidence type="ECO:0000313" key="2">
    <source>
        <dbReference type="Proteomes" id="UP000245207"/>
    </source>
</evidence>
<organism evidence="1 2">
    <name type="scientific">Artemisia annua</name>
    <name type="common">Sweet wormwood</name>
    <dbReference type="NCBI Taxonomy" id="35608"/>
    <lineage>
        <taxon>Eukaryota</taxon>
        <taxon>Viridiplantae</taxon>
        <taxon>Streptophyta</taxon>
        <taxon>Embryophyta</taxon>
        <taxon>Tracheophyta</taxon>
        <taxon>Spermatophyta</taxon>
        <taxon>Magnoliopsida</taxon>
        <taxon>eudicotyledons</taxon>
        <taxon>Gunneridae</taxon>
        <taxon>Pentapetalae</taxon>
        <taxon>asterids</taxon>
        <taxon>campanulids</taxon>
        <taxon>Asterales</taxon>
        <taxon>Asteraceae</taxon>
        <taxon>Asteroideae</taxon>
        <taxon>Anthemideae</taxon>
        <taxon>Artemisiinae</taxon>
        <taxon>Artemisia</taxon>
    </lineage>
</organism>
<sequence>MAKFKKRLANWKSIFTSIGGRLTLVNSVLKSLGIYYLSLFPIPVQVNKKIESMRARFFWGIDDNVKKIQWVKWDFPKRKEGLMLIKSCHGIKGRFLDGGTIPPRSGVWASIVKASMELHTRDLVSNSAFRIKVGNSRNTRFWLP</sequence>
<dbReference type="Proteomes" id="UP000245207">
    <property type="component" value="Unassembled WGS sequence"/>
</dbReference>
<protein>
    <submittedName>
        <fullName evidence="1">Reverse transcriptase zinc-binding domain-containing protein</fullName>
    </submittedName>
</protein>
<name>A0A2U1NFT1_ARTAN</name>
<keyword evidence="1" id="KW-0548">Nucleotidyltransferase</keyword>
<evidence type="ECO:0000313" key="1">
    <source>
        <dbReference type="EMBL" id="PWA72353.1"/>
    </source>
</evidence>
<gene>
    <name evidence="1" type="ORF">CTI12_AA270870</name>
</gene>
<dbReference type="AlphaFoldDB" id="A0A2U1NFT1"/>
<proteinExistence type="predicted"/>
<accession>A0A2U1NFT1</accession>
<dbReference type="PANTHER" id="PTHR33116">
    <property type="entry name" value="REVERSE TRANSCRIPTASE ZINC-BINDING DOMAIN-CONTAINING PROTEIN-RELATED-RELATED"/>
    <property type="match status" value="1"/>
</dbReference>
<dbReference type="OrthoDB" id="1732437at2759"/>
<dbReference type="PANTHER" id="PTHR33116:SF78">
    <property type="entry name" value="OS12G0587133 PROTEIN"/>
    <property type="match status" value="1"/>
</dbReference>